<reference evidence="2 3" key="1">
    <citation type="submission" date="2013-11" db="EMBL/GenBank/DDBJ databases">
        <title>The Genome Sequence of Phytophthora parasitica P1976.</title>
        <authorList>
            <consortium name="The Broad Institute Genomics Platform"/>
            <person name="Russ C."/>
            <person name="Tyler B."/>
            <person name="Panabieres F."/>
            <person name="Shan W."/>
            <person name="Tripathy S."/>
            <person name="Grunwald N."/>
            <person name="Machado M."/>
            <person name="Johnson C.S."/>
            <person name="Walker B."/>
            <person name="Young S."/>
            <person name="Zeng Q."/>
            <person name="Gargeya S."/>
            <person name="Fitzgerald M."/>
            <person name="Haas B."/>
            <person name="Abouelleil A."/>
            <person name="Allen A.W."/>
            <person name="Alvarado L."/>
            <person name="Arachchi H.M."/>
            <person name="Berlin A.M."/>
            <person name="Chapman S.B."/>
            <person name="Gainer-Dewar J."/>
            <person name="Goldberg J."/>
            <person name="Griggs A."/>
            <person name="Gujja S."/>
            <person name="Hansen M."/>
            <person name="Howarth C."/>
            <person name="Imamovic A."/>
            <person name="Ireland A."/>
            <person name="Larimer J."/>
            <person name="McCowan C."/>
            <person name="Murphy C."/>
            <person name="Pearson M."/>
            <person name="Poon T.W."/>
            <person name="Priest M."/>
            <person name="Roberts A."/>
            <person name="Saif S."/>
            <person name="Shea T."/>
            <person name="Sisk P."/>
            <person name="Sykes S."/>
            <person name="Wortman J."/>
            <person name="Nusbaum C."/>
            <person name="Birren B."/>
        </authorList>
    </citation>
    <scope>NUCLEOTIDE SEQUENCE [LARGE SCALE GENOMIC DNA]</scope>
    <source>
        <strain evidence="2 3">P1976</strain>
    </source>
</reference>
<accession>A0A081A5G3</accession>
<dbReference type="EMBL" id="ANJA01001827">
    <property type="protein sequence ID" value="ETO74124.1"/>
    <property type="molecule type" value="Genomic_DNA"/>
</dbReference>
<sequence length="70" mass="7202">MFEAKRDAGAGLSGQRQPLACASFESPPPPPAQAAAKHRDSRALPSAGAHGHHGVWVWGGHSPPDTAALK</sequence>
<dbReference type="AlphaFoldDB" id="A0A081A5G3"/>
<dbReference type="Proteomes" id="UP000028582">
    <property type="component" value="Unassembled WGS sequence"/>
</dbReference>
<evidence type="ECO:0000313" key="3">
    <source>
        <dbReference type="Proteomes" id="UP000028582"/>
    </source>
</evidence>
<organism evidence="2 3">
    <name type="scientific">Phytophthora nicotianae P1976</name>
    <dbReference type="NCBI Taxonomy" id="1317066"/>
    <lineage>
        <taxon>Eukaryota</taxon>
        <taxon>Sar</taxon>
        <taxon>Stramenopiles</taxon>
        <taxon>Oomycota</taxon>
        <taxon>Peronosporomycetes</taxon>
        <taxon>Peronosporales</taxon>
        <taxon>Peronosporaceae</taxon>
        <taxon>Phytophthora</taxon>
    </lineage>
</organism>
<proteinExistence type="predicted"/>
<name>A0A081A5G3_PHYNI</name>
<comment type="caution">
    <text evidence="2">The sequence shown here is derived from an EMBL/GenBank/DDBJ whole genome shotgun (WGS) entry which is preliminary data.</text>
</comment>
<evidence type="ECO:0000256" key="1">
    <source>
        <dbReference type="SAM" id="MobiDB-lite"/>
    </source>
</evidence>
<feature type="region of interest" description="Disordered" evidence="1">
    <location>
        <begin position="1"/>
        <end position="70"/>
    </location>
</feature>
<gene>
    <name evidence="2" type="ORF">F444_10032</name>
</gene>
<evidence type="ECO:0000313" key="2">
    <source>
        <dbReference type="EMBL" id="ETO74124.1"/>
    </source>
</evidence>
<protein>
    <submittedName>
        <fullName evidence="2">Uncharacterized protein</fullName>
    </submittedName>
</protein>